<evidence type="ECO:0000256" key="3">
    <source>
        <dbReference type="ARBA" id="ARBA00022603"/>
    </source>
</evidence>
<dbReference type="EMBL" id="VUJU01009474">
    <property type="protein sequence ID" value="KAF0720152.1"/>
    <property type="molecule type" value="Genomic_DNA"/>
</dbReference>
<evidence type="ECO:0000259" key="8">
    <source>
        <dbReference type="Pfam" id="PF13847"/>
    </source>
</evidence>
<dbReference type="AlphaFoldDB" id="A0A6G0W4M3"/>
<gene>
    <name evidence="9" type="ORF">FWK35_00035596</name>
</gene>
<dbReference type="PANTHER" id="PTHR44307">
    <property type="entry name" value="PHOSPHOETHANOLAMINE METHYLTRANSFERASE"/>
    <property type="match status" value="1"/>
</dbReference>
<sequence length="266" mass="30862">MHFPEYYIKNDGMQRKNAEDTLNMYIKKMVWKSNEIILDVGCGPGDVTSDILYPLLKNKINQLVGADKSKEMVEYATKTYGCSMIDFKVLDIENVNDCSFYSNQFNKIFSFFCLHWVHNKVDSLCSMHLMLKSGGEILLNFLFINPLAESYKFMDTEWQKYIKDVKQMSHDLDARDEIKEIVIKAGFRIINLESSVKKFTFSDLSTLLNTLKAVDEMYSFLPEHLHDRYAAHVKEKICQTQMVEICPITGKAIFIYIPITVHAIKD</sequence>
<dbReference type="PANTHER" id="PTHR44307:SF2">
    <property type="entry name" value="PHOSPHOETHANOLAMINE METHYLTRANSFERASE ISOFORM X1"/>
    <property type="match status" value="1"/>
</dbReference>
<name>A0A6G0W4M3_APHCR</name>
<dbReference type="GO" id="GO:0000234">
    <property type="term" value="F:phosphoethanolamine N-methyltransferase activity"/>
    <property type="evidence" value="ECO:0007669"/>
    <property type="project" value="UniProtKB-EC"/>
</dbReference>
<comment type="catalytic activity">
    <reaction evidence="7">
        <text>N-methylethanolamine phosphate + S-adenosyl-L-methionine = N,N-dimethylethanolamine phosphate + S-adenosyl-L-homocysteine + H(+)</text>
        <dbReference type="Rhea" id="RHEA:25321"/>
        <dbReference type="ChEBI" id="CHEBI:15378"/>
        <dbReference type="ChEBI" id="CHEBI:57781"/>
        <dbReference type="ChEBI" id="CHEBI:57856"/>
        <dbReference type="ChEBI" id="CHEBI:58641"/>
        <dbReference type="ChEBI" id="CHEBI:59789"/>
        <dbReference type="EC" id="2.1.1.103"/>
    </reaction>
    <physiologicalReaction direction="left-to-right" evidence="7">
        <dbReference type="Rhea" id="RHEA:25322"/>
    </physiologicalReaction>
</comment>
<dbReference type="Proteomes" id="UP000478052">
    <property type="component" value="Unassembled WGS sequence"/>
</dbReference>
<comment type="pathway">
    <text evidence="1">Phospholipid metabolism; phosphatidylcholine biosynthesis.</text>
</comment>
<keyword evidence="4 9" id="KW-0808">Transferase</keyword>
<dbReference type="OrthoDB" id="66144at2759"/>
<comment type="caution">
    <text evidence="9">The sequence shown here is derived from an EMBL/GenBank/DDBJ whole genome shotgun (WGS) entry which is preliminary data.</text>
</comment>
<evidence type="ECO:0000313" key="9">
    <source>
        <dbReference type="EMBL" id="KAF0720152.1"/>
    </source>
</evidence>
<dbReference type="Gene3D" id="3.40.50.150">
    <property type="entry name" value="Vaccinia Virus protein VP39"/>
    <property type="match status" value="1"/>
</dbReference>
<keyword evidence="10" id="KW-1185">Reference proteome</keyword>
<evidence type="ECO:0000256" key="5">
    <source>
        <dbReference type="ARBA" id="ARBA00035674"/>
    </source>
</evidence>
<protein>
    <recommendedName>
        <fullName evidence="5">phosphoethanolamine N-methyltransferase</fullName>
        <ecNumber evidence="5">2.1.1.103</ecNumber>
    </recommendedName>
</protein>
<dbReference type="CDD" id="cd02440">
    <property type="entry name" value="AdoMet_MTases"/>
    <property type="match status" value="1"/>
</dbReference>
<evidence type="ECO:0000256" key="7">
    <source>
        <dbReference type="ARBA" id="ARBA00047841"/>
    </source>
</evidence>
<dbReference type="InterPro" id="IPR029063">
    <property type="entry name" value="SAM-dependent_MTases_sf"/>
</dbReference>
<comment type="pathway">
    <text evidence="2">Lipid metabolism.</text>
</comment>
<evidence type="ECO:0000256" key="4">
    <source>
        <dbReference type="ARBA" id="ARBA00022679"/>
    </source>
</evidence>
<reference evidence="9 10" key="1">
    <citation type="submission" date="2019-08" db="EMBL/GenBank/DDBJ databases">
        <title>Whole genome of Aphis craccivora.</title>
        <authorList>
            <person name="Voronova N.V."/>
            <person name="Shulinski R.S."/>
            <person name="Bandarenka Y.V."/>
            <person name="Zhorov D.G."/>
            <person name="Warner D."/>
        </authorList>
    </citation>
    <scope>NUCLEOTIDE SEQUENCE [LARGE SCALE GENOMIC DNA]</scope>
    <source>
        <strain evidence="9">180601</strain>
        <tissue evidence="9">Whole Body</tissue>
    </source>
</reference>
<dbReference type="Pfam" id="PF13847">
    <property type="entry name" value="Methyltransf_31"/>
    <property type="match status" value="1"/>
</dbReference>
<evidence type="ECO:0000256" key="1">
    <source>
        <dbReference type="ARBA" id="ARBA00004969"/>
    </source>
</evidence>
<evidence type="ECO:0000256" key="6">
    <source>
        <dbReference type="ARBA" id="ARBA00047619"/>
    </source>
</evidence>
<evidence type="ECO:0000256" key="2">
    <source>
        <dbReference type="ARBA" id="ARBA00005189"/>
    </source>
</evidence>
<organism evidence="9 10">
    <name type="scientific">Aphis craccivora</name>
    <name type="common">Cowpea aphid</name>
    <dbReference type="NCBI Taxonomy" id="307492"/>
    <lineage>
        <taxon>Eukaryota</taxon>
        <taxon>Metazoa</taxon>
        <taxon>Ecdysozoa</taxon>
        <taxon>Arthropoda</taxon>
        <taxon>Hexapoda</taxon>
        <taxon>Insecta</taxon>
        <taxon>Pterygota</taxon>
        <taxon>Neoptera</taxon>
        <taxon>Paraneoptera</taxon>
        <taxon>Hemiptera</taxon>
        <taxon>Sternorrhyncha</taxon>
        <taxon>Aphidomorpha</taxon>
        <taxon>Aphidoidea</taxon>
        <taxon>Aphididae</taxon>
        <taxon>Aphidini</taxon>
        <taxon>Aphis</taxon>
        <taxon>Aphis</taxon>
    </lineage>
</organism>
<evidence type="ECO:0000313" key="10">
    <source>
        <dbReference type="Proteomes" id="UP000478052"/>
    </source>
</evidence>
<keyword evidence="3 9" id="KW-0489">Methyltransferase</keyword>
<comment type="catalytic activity">
    <reaction evidence="6">
        <text>N,N-dimethylethanolamine phosphate + S-adenosyl-L-methionine = phosphocholine + S-adenosyl-L-homocysteine + H(+)</text>
        <dbReference type="Rhea" id="RHEA:25325"/>
        <dbReference type="ChEBI" id="CHEBI:15378"/>
        <dbReference type="ChEBI" id="CHEBI:57856"/>
        <dbReference type="ChEBI" id="CHEBI:58641"/>
        <dbReference type="ChEBI" id="CHEBI:59789"/>
        <dbReference type="ChEBI" id="CHEBI:295975"/>
        <dbReference type="EC" id="2.1.1.103"/>
    </reaction>
    <physiologicalReaction direction="left-to-right" evidence="6">
        <dbReference type="Rhea" id="RHEA:25326"/>
    </physiologicalReaction>
</comment>
<accession>A0A6G0W4M3</accession>
<dbReference type="InterPro" id="IPR025714">
    <property type="entry name" value="Methyltranfer_dom"/>
</dbReference>
<dbReference type="EC" id="2.1.1.103" evidence="5"/>
<feature type="domain" description="Methyltransferase" evidence="8">
    <location>
        <begin position="32"/>
        <end position="140"/>
    </location>
</feature>
<dbReference type="SUPFAM" id="SSF53335">
    <property type="entry name" value="S-adenosyl-L-methionine-dependent methyltransferases"/>
    <property type="match status" value="1"/>
</dbReference>
<dbReference type="GO" id="GO:0032259">
    <property type="term" value="P:methylation"/>
    <property type="evidence" value="ECO:0007669"/>
    <property type="project" value="UniProtKB-KW"/>
</dbReference>
<proteinExistence type="predicted"/>